<keyword evidence="3" id="KW-1185">Reference proteome</keyword>
<protein>
    <submittedName>
        <fullName evidence="2">Uncharacterized protein</fullName>
    </submittedName>
</protein>
<organism evidence="2 3">
    <name type="scientific">Vibrio caribbeanicus ATCC BAA-2122</name>
    <dbReference type="NCBI Taxonomy" id="796620"/>
    <lineage>
        <taxon>Bacteria</taxon>
        <taxon>Pseudomonadati</taxon>
        <taxon>Pseudomonadota</taxon>
        <taxon>Gammaproteobacteria</taxon>
        <taxon>Vibrionales</taxon>
        <taxon>Vibrionaceae</taxon>
        <taxon>Vibrio</taxon>
    </lineage>
</organism>
<evidence type="ECO:0000313" key="2">
    <source>
        <dbReference type="EMBL" id="EFP96644.1"/>
    </source>
</evidence>
<dbReference type="STRING" id="796620.VIBC2010_09977"/>
<feature type="transmembrane region" description="Helical" evidence="1">
    <location>
        <begin position="66"/>
        <end position="83"/>
    </location>
</feature>
<reference evidence="2 3" key="1">
    <citation type="journal article" date="2012" name="Int. J. Syst. Evol. Microbiol.">
        <title>Vibrio caribbeanicus sp. nov., isolated from the marine sponge Scleritoderma cyanea.</title>
        <authorList>
            <person name="Hoffmann M."/>
            <person name="Monday S.R."/>
            <person name="Allard M.W."/>
            <person name="Strain E.A."/>
            <person name="Whittaker P."/>
            <person name="Naum M."/>
            <person name="McCarthy P.J."/>
            <person name="Lopez J.V."/>
            <person name="Fischer M."/>
            <person name="Brown E.W."/>
        </authorList>
    </citation>
    <scope>NUCLEOTIDE SEQUENCE [LARGE SCALE GENOMIC DNA]</scope>
    <source>
        <strain evidence="2 3">ATCC BAA-2122</strain>
    </source>
</reference>
<feature type="transmembrane region" description="Helical" evidence="1">
    <location>
        <begin position="156"/>
        <end position="177"/>
    </location>
</feature>
<keyword evidence="1" id="KW-0472">Membrane</keyword>
<name>E3BK16_9VIBR</name>
<feature type="transmembrane region" description="Helical" evidence="1">
    <location>
        <begin position="25"/>
        <end position="46"/>
    </location>
</feature>
<evidence type="ECO:0000313" key="3">
    <source>
        <dbReference type="Proteomes" id="UP000002943"/>
    </source>
</evidence>
<comment type="caution">
    <text evidence="2">The sequence shown here is derived from an EMBL/GenBank/DDBJ whole genome shotgun (WGS) entry which is preliminary data.</text>
</comment>
<dbReference type="Proteomes" id="UP000002943">
    <property type="component" value="Unassembled WGS sequence"/>
</dbReference>
<gene>
    <name evidence="2" type="ORF">VIBC2010_09977</name>
</gene>
<dbReference type="AlphaFoldDB" id="E3BK16"/>
<feature type="transmembrane region" description="Helical" evidence="1">
    <location>
        <begin position="88"/>
        <end position="104"/>
    </location>
</feature>
<proteinExistence type="predicted"/>
<dbReference type="eggNOG" id="ENOG5032VSV">
    <property type="taxonomic scope" value="Bacteria"/>
</dbReference>
<dbReference type="EMBL" id="AEIU01000072">
    <property type="protein sequence ID" value="EFP96644.1"/>
    <property type="molecule type" value="Genomic_DNA"/>
</dbReference>
<keyword evidence="1" id="KW-1133">Transmembrane helix</keyword>
<accession>E3BK16</accession>
<sequence length="220" mass="24725">MKTTSINKIKNNSSSKISLDSIKTIFQALITVLVIVVISTLVNVSIHLDYVYLNSSVGEISITENLQLVMLAISSWCFLSIYLKNENVSHAAILISGFFFVMIIREMDFLFDMIHHGFWVFPALSVAVLSCFKACKGGKNTVNEMACILQIPHMKLLMVAVVLLLVYSRLYGMGSFWHSVMGVHYVRDVKNISEESMELLCYCLIAMSSVRVRHTLKSKG</sequence>
<evidence type="ECO:0000256" key="1">
    <source>
        <dbReference type="SAM" id="Phobius"/>
    </source>
</evidence>
<dbReference type="RefSeq" id="WP_009601370.1">
    <property type="nucleotide sequence ID" value="NZ_AEIU01000072.1"/>
</dbReference>
<keyword evidence="1" id="KW-0812">Transmembrane</keyword>
<feature type="transmembrane region" description="Helical" evidence="1">
    <location>
        <begin position="116"/>
        <end position="135"/>
    </location>
</feature>
<dbReference type="OrthoDB" id="1425700at2"/>